<evidence type="ECO:0000259" key="4">
    <source>
        <dbReference type="PROSITE" id="PS01124"/>
    </source>
</evidence>
<sequence length="332" mass="37072">MHSQSVSLAPLYRRRVFQSSEKVDCHVQVARELSAHDLYWKGDNVDTALFKATIRQLQIFMLKYGAEVVVRPTLFQGFVLVHMTLSGVAEIEADGQKIRIPQGQAAVIAPKRNLRLWWQAGSEQLILKVPVALFSEIDLRRDVDLAGTPSLLLLPQQVASHWELLMQSLLGVLGLPAPAASHTEWINHFERGAVEFLWSQLAPGSVSSALADTGKQSAAEIGDHGKFRQLEALENYIQARLCAPVTLADLARATGVSVRGLNILCHRHHGVAPMDLLRNIRLDAARRRLLEQPAATVTETAFEFGFAHMGRFSAYYRQRFGELPKQTLVRHH</sequence>
<dbReference type="EMBL" id="CP009962">
    <property type="protein sequence ID" value="AIY39308.1"/>
    <property type="molecule type" value="Genomic_DNA"/>
</dbReference>
<keyword evidence="6" id="KW-1185">Reference proteome</keyword>
<feature type="domain" description="HTH araC/xylS-type" evidence="4">
    <location>
        <begin position="231"/>
        <end position="330"/>
    </location>
</feature>
<evidence type="ECO:0000313" key="6">
    <source>
        <dbReference type="Proteomes" id="UP000030302"/>
    </source>
</evidence>
<gene>
    <name evidence="5" type="ORF">LT85_0148</name>
</gene>
<accession>A0A0A1F3L9</accession>
<dbReference type="AlphaFoldDB" id="A0A0A1F3L9"/>
<name>A0A0A1F3L9_9BURK</name>
<reference evidence="6" key="1">
    <citation type="journal article" date="2014" name="Soil Biol. Biochem.">
        <title>Structure and function of bacterial communities in ageing soils: Insights from the Mendocino ecological staircase.</title>
        <authorList>
            <person name="Uroz S."/>
            <person name="Tech J.J."/>
            <person name="Sawaya N.A."/>
            <person name="Frey-Klett P."/>
            <person name="Leveau J.H.J."/>
        </authorList>
    </citation>
    <scope>NUCLEOTIDE SEQUENCE [LARGE SCALE GENOMIC DNA]</scope>
    <source>
        <strain evidence="6">Cal35</strain>
    </source>
</reference>
<evidence type="ECO:0000256" key="2">
    <source>
        <dbReference type="ARBA" id="ARBA00023125"/>
    </source>
</evidence>
<evidence type="ECO:0000256" key="3">
    <source>
        <dbReference type="ARBA" id="ARBA00023163"/>
    </source>
</evidence>
<proteinExistence type="predicted"/>
<dbReference type="RefSeq" id="WP_038484097.1">
    <property type="nucleotide sequence ID" value="NZ_CP009962.1"/>
</dbReference>
<dbReference type="HOGENOM" id="CLU_047930_0_1_4"/>
<dbReference type="STRING" id="279058.LT85_0148"/>
<dbReference type="PROSITE" id="PS00041">
    <property type="entry name" value="HTH_ARAC_FAMILY_1"/>
    <property type="match status" value="1"/>
</dbReference>
<dbReference type="GO" id="GO:0043565">
    <property type="term" value="F:sequence-specific DNA binding"/>
    <property type="evidence" value="ECO:0007669"/>
    <property type="project" value="InterPro"/>
</dbReference>
<dbReference type="OrthoDB" id="185346at2"/>
<keyword evidence="1" id="KW-0805">Transcription regulation</keyword>
<dbReference type="Pfam" id="PF14525">
    <property type="entry name" value="AraC_binding_2"/>
    <property type="match status" value="1"/>
</dbReference>
<dbReference type="InterPro" id="IPR009057">
    <property type="entry name" value="Homeodomain-like_sf"/>
</dbReference>
<dbReference type="InterPro" id="IPR050204">
    <property type="entry name" value="AraC_XylS_family_regulators"/>
</dbReference>
<dbReference type="GO" id="GO:0003700">
    <property type="term" value="F:DNA-binding transcription factor activity"/>
    <property type="evidence" value="ECO:0007669"/>
    <property type="project" value="InterPro"/>
</dbReference>
<dbReference type="Gene3D" id="1.10.10.60">
    <property type="entry name" value="Homeodomain-like"/>
    <property type="match status" value="1"/>
</dbReference>
<dbReference type="PANTHER" id="PTHR46796">
    <property type="entry name" value="HTH-TYPE TRANSCRIPTIONAL ACTIVATOR RHAS-RELATED"/>
    <property type="match status" value="1"/>
</dbReference>
<organism evidence="5 6">
    <name type="scientific">Collimonas arenae</name>
    <dbReference type="NCBI Taxonomy" id="279058"/>
    <lineage>
        <taxon>Bacteria</taxon>
        <taxon>Pseudomonadati</taxon>
        <taxon>Pseudomonadota</taxon>
        <taxon>Betaproteobacteria</taxon>
        <taxon>Burkholderiales</taxon>
        <taxon>Oxalobacteraceae</taxon>
        <taxon>Collimonas</taxon>
    </lineage>
</organism>
<evidence type="ECO:0000256" key="1">
    <source>
        <dbReference type="ARBA" id="ARBA00023015"/>
    </source>
</evidence>
<dbReference type="Proteomes" id="UP000030302">
    <property type="component" value="Chromosome"/>
</dbReference>
<keyword evidence="3" id="KW-0804">Transcription</keyword>
<dbReference type="KEGG" id="care:LT85_0148"/>
<dbReference type="SUPFAM" id="SSF46689">
    <property type="entry name" value="Homeodomain-like"/>
    <property type="match status" value="1"/>
</dbReference>
<evidence type="ECO:0000313" key="5">
    <source>
        <dbReference type="EMBL" id="AIY39308.1"/>
    </source>
</evidence>
<dbReference type="SMART" id="SM00342">
    <property type="entry name" value="HTH_ARAC"/>
    <property type="match status" value="1"/>
</dbReference>
<dbReference type="InterPro" id="IPR018062">
    <property type="entry name" value="HTH_AraC-typ_CS"/>
</dbReference>
<keyword evidence="2" id="KW-0238">DNA-binding</keyword>
<dbReference type="InterPro" id="IPR018060">
    <property type="entry name" value="HTH_AraC"/>
</dbReference>
<dbReference type="InterPro" id="IPR035418">
    <property type="entry name" value="AraC-bd_2"/>
</dbReference>
<dbReference type="PROSITE" id="PS01124">
    <property type="entry name" value="HTH_ARAC_FAMILY_2"/>
    <property type="match status" value="1"/>
</dbReference>
<dbReference type="Pfam" id="PF12833">
    <property type="entry name" value="HTH_18"/>
    <property type="match status" value="1"/>
</dbReference>
<protein>
    <submittedName>
        <fullName evidence="5">Putative transcriptional regulator</fullName>
    </submittedName>
</protein>